<dbReference type="InterPro" id="IPR050532">
    <property type="entry name" value="Globin-like_OT"/>
</dbReference>
<dbReference type="KEGG" id="vta:A2359"/>
<dbReference type="AlphaFoldDB" id="A0A2N8ZEM6"/>
<dbReference type="InterPro" id="IPR000971">
    <property type="entry name" value="Globin"/>
</dbReference>
<feature type="domain" description="Globin" evidence="7">
    <location>
        <begin position="27"/>
        <end position="164"/>
    </location>
</feature>
<dbReference type="SUPFAM" id="SSF46458">
    <property type="entry name" value="Globin-like"/>
    <property type="match status" value="1"/>
</dbReference>
<dbReference type="Pfam" id="PF00042">
    <property type="entry name" value="Globin"/>
    <property type="match status" value="1"/>
</dbReference>
<dbReference type="InterPro" id="IPR012292">
    <property type="entry name" value="Globin/Proto"/>
</dbReference>
<dbReference type="PANTHER" id="PTHR46458:SF1">
    <property type="entry name" value="GEO09476P1"/>
    <property type="match status" value="1"/>
</dbReference>
<dbReference type="RefSeq" id="WP_102522845.1">
    <property type="nucleotide sequence ID" value="NZ_LT960611.1"/>
</dbReference>
<accession>A0A2N8ZEM6</accession>
<dbReference type="OrthoDB" id="9801223at2"/>
<evidence type="ECO:0000256" key="2">
    <source>
        <dbReference type="ARBA" id="ARBA00022617"/>
    </source>
</evidence>
<keyword evidence="4" id="KW-0479">Metal-binding</keyword>
<dbReference type="Proteomes" id="UP000235828">
    <property type="component" value="Chromosome A"/>
</dbReference>
<evidence type="ECO:0000259" key="7">
    <source>
        <dbReference type="PROSITE" id="PS01033"/>
    </source>
</evidence>
<dbReference type="InterPro" id="IPR009050">
    <property type="entry name" value="Globin-like_sf"/>
</dbReference>
<dbReference type="EMBL" id="LT960611">
    <property type="protein sequence ID" value="SON50338.1"/>
    <property type="molecule type" value="Genomic_DNA"/>
</dbReference>
<evidence type="ECO:0000256" key="1">
    <source>
        <dbReference type="ARBA" id="ARBA00022448"/>
    </source>
</evidence>
<keyword evidence="2 6" id="KW-0349">Heme</keyword>
<evidence type="ECO:0000256" key="3">
    <source>
        <dbReference type="ARBA" id="ARBA00022621"/>
    </source>
</evidence>
<dbReference type="GO" id="GO:0020037">
    <property type="term" value="F:heme binding"/>
    <property type="evidence" value="ECO:0007669"/>
    <property type="project" value="InterPro"/>
</dbReference>
<evidence type="ECO:0000256" key="4">
    <source>
        <dbReference type="ARBA" id="ARBA00022723"/>
    </source>
</evidence>
<evidence type="ECO:0000313" key="8">
    <source>
        <dbReference type="EMBL" id="SON50338.1"/>
    </source>
</evidence>
<proteinExistence type="inferred from homology"/>
<comment type="similarity">
    <text evidence="6">Belongs to the globin family.</text>
</comment>
<protein>
    <submittedName>
        <fullName evidence="8">Globin</fullName>
    </submittedName>
</protein>
<dbReference type="PANTHER" id="PTHR46458">
    <property type="entry name" value="BLR2807 PROTEIN"/>
    <property type="match status" value="1"/>
</dbReference>
<keyword evidence="3 6" id="KW-0561">Oxygen transport</keyword>
<dbReference type="GO" id="GO:0019825">
    <property type="term" value="F:oxygen binding"/>
    <property type="evidence" value="ECO:0007669"/>
    <property type="project" value="InterPro"/>
</dbReference>
<gene>
    <name evidence="8" type="ORF">VTAP4600_A2359</name>
</gene>
<organism evidence="8 9">
    <name type="scientific">Vibrio tapetis subsp. tapetis</name>
    <dbReference type="NCBI Taxonomy" id="1671868"/>
    <lineage>
        <taxon>Bacteria</taxon>
        <taxon>Pseudomonadati</taxon>
        <taxon>Pseudomonadota</taxon>
        <taxon>Gammaproteobacteria</taxon>
        <taxon>Vibrionales</taxon>
        <taxon>Vibrionaceae</taxon>
        <taxon>Vibrio</taxon>
    </lineage>
</organism>
<reference evidence="8 9" key="1">
    <citation type="submission" date="2017-10" db="EMBL/GenBank/DDBJ databases">
        <authorList>
            <person name="Banno H."/>
            <person name="Chua N.-H."/>
        </authorList>
    </citation>
    <scope>NUCLEOTIDE SEQUENCE [LARGE SCALE GENOMIC DNA]</scope>
    <source>
        <strain evidence="8">Vibrio tapetis CECT4600</strain>
    </source>
</reference>
<keyword evidence="1 6" id="KW-0813">Transport</keyword>
<dbReference type="GO" id="GO:0046872">
    <property type="term" value="F:metal ion binding"/>
    <property type="evidence" value="ECO:0007669"/>
    <property type="project" value="UniProtKB-KW"/>
</dbReference>
<keyword evidence="9" id="KW-1185">Reference proteome</keyword>
<dbReference type="Gene3D" id="1.10.490.10">
    <property type="entry name" value="Globins"/>
    <property type="match status" value="1"/>
</dbReference>
<evidence type="ECO:0000256" key="6">
    <source>
        <dbReference type="RuleBase" id="RU000356"/>
    </source>
</evidence>
<dbReference type="GO" id="GO:0005344">
    <property type="term" value="F:oxygen carrier activity"/>
    <property type="evidence" value="ECO:0007669"/>
    <property type="project" value="UniProtKB-KW"/>
</dbReference>
<evidence type="ECO:0000256" key="5">
    <source>
        <dbReference type="ARBA" id="ARBA00023004"/>
    </source>
</evidence>
<evidence type="ECO:0000313" key="9">
    <source>
        <dbReference type="Proteomes" id="UP000235828"/>
    </source>
</evidence>
<keyword evidence="5" id="KW-0408">Iron</keyword>
<name>A0A2N8ZEM6_9VIBR</name>
<sequence>MNKAVYNTPPVLYARARVFKGLHWCMVLSEQQIYLVQECYRQVEESPHEFAKHYYGKLFELEPRLQALFRNDLDIQGRKLIAMLEVAVNGVKDMGMLVPMLTQLTQLAHRHNDYNVKKSHFSLLNTALHHAFEQHLQQAYTDEHRQAWQTLLDFMVDTMKPEIIN</sequence>
<dbReference type="PROSITE" id="PS01033">
    <property type="entry name" value="GLOBIN"/>
    <property type="match status" value="1"/>
</dbReference>